<name>A0A9P0JTW9_ACAOB</name>
<sequence length="101" mass="11479">MDPSLDLVVQCTISTRSEDIRPFDALLSVSSGFYYRRFGTSNNSISPVAKGSRITFELILVVVQAIWKSNSIEIFELLCKDDRVYLEGFHFTTACHLKTLR</sequence>
<reference evidence="1" key="1">
    <citation type="submission" date="2022-03" db="EMBL/GenBank/DDBJ databases">
        <authorList>
            <person name="Sayadi A."/>
        </authorList>
    </citation>
    <scope>NUCLEOTIDE SEQUENCE</scope>
</reference>
<accession>A0A9P0JTW9</accession>
<organism evidence="1 2">
    <name type="scientific">Acanthoscelides obtectus</name>
    <name type="common">Bean weevil</name>
    <name type="synonym">Bruchus obtectus</name>
    <dbReference type="NCBI Taxonomy" id="200917"/>
    <lineage>
        <taxon>Eukaryota</taxon>
        <taxon>Metazoa</taxon>
        <taxon>Ecdysozoa</taxon>
        <taxon>Arthropoda</taxon>
        <taxon>Hexapoda</taxon>
        <taxon>Insecta</taxon>
        <taxon>Pterygota</taxon>
        <taxon>Neoptera</taxon>
        <taxon>Endopterygota</taxon>
        <taxon>Coleoptera</taxon>
        <taxon>Polyphaga</taxon>
        <taxon>Cucujiformia</taxon>
        <taxon>Chrysomeloidea</taxon>
        <taxon>Chrysomelidae</taxon>
        <taxon>Bruchinae</taxon>
        <taxon>Bruchini</taxon>
        <taxon>Acanthoscelides</taxon>
    </lineage>
</organism>
<keyword evidence="2" id="KW-1185">Reference proteome</keyword>
<dbReference type="AlphaFoldDB" id="A0A9P0JTW9"/>
<evidence type="ECO:0000313" key="2">
    <source>
        <dbReference type="Proteomes" id="UP001152888"/>
    </source>
</evidence>
<comment type="caution">
    <text evidence="1">The sequence shown here is derived from an EMBL/GenBank/DDBJ whole genome shotgun (WGS) entry which is preliminary data.</text>
</comment>
<proteinExistence type="predicted"/>
<dbReference type="EMBL" id="CAKOFQ010006689">
    <property type="protein sequence ID" value="CAH1960700.1"/>
    <property type="molecule type" value="Genomic_DNA"/>
</dbReference>
<gene>
    <name evidence="1" type="ORF">ACAOBT_LOCUS3745</name>
</gene>
<evidence type="ECO:0000313" key="1">
    <source>
        <dbReference type="EMBL" id="CAH1960700.1"/>
    </source>
</evidence>
<protein>
    <submittedName>
        <fullName evidence="1">Uncharacterized protein</fullName>
    </submittedName>
</protein>
<dbReference type="Proteomes" id="UP001152888">
    <property type="component" value="Unassembled WGS sequence"/>
</dbReference>